<name>A0ABV9YUX7_9PSEU</name>
<dbReference type="RefSeq" id="WP_378038535.1">
    <property type="nucleotide sequence ID" value="NZ_JBHSIV010000032.1"/>
</dbReference>
<dbReference type="Pfam" id="PF01636">
    <property type="entry name" value="APH"/>
    <property type="match status" value="1"/>
</dbReference>
<dbReference type="InterPro" id="IPR002575">
    <property type="entry name" value="Aminoglycoside_PTrfase"/>
</dbReference>
<dbReference type="PANTHER" id="PTHR11012:SF30">
    <property type="entry name" value="PROTEIN KINASE-LIKE DOMAIN-CONTAINING"/>
    <property type="match status" value="1"/>
</dbReference>
<feature type="domain" description="CHK kinase-like" evidence="1">
    <location>
        <begin position="122"/>
        <end position="299"/>
    </location>
</feature>
<dbReference type="SUPFAM" id="SSF56112">
    <property type="entry name" value="Protein kinase-like (PK-like)"/>
    <property type="match status" value="1"/>
</dbReference>
<evidence type="ECO:0000313" key="3">
    <source>
        <dbReference type="Proteomes" id="UP001595947"/>
    </source>
</evidence>
<reference evidence="3" key="1">
    <citation type="journal article" date="2019" name="Int. J. Syst. Evol. Microbiol.">
        <title>The Global Catalogue of Microorganisms (GCM) 10K type strain sequencing project: providing services to taxonomists for standard genome sequencing and annotation.</title>
        <authorList>
            <consortium name="The Broad Institute Genomics Platform"/>
            <consortium name="The Broad Institute Genome Sequencing Center for Infectious Disease"/>
            <person name="Wu L."/>
            <person name="Ma J."/>
        </authorList>
    </citation>
    <scope>NUCLEOTIDE SEQUENCE [LARGE SCALE GENOMIC DNA]</scope>
    <source>
        <strain evidence="3">CGMCC 4.7093</strain>
    </source>
</reference>
<dbReference type="SMART" id="SM00587">
    <property type="entry name" value="CHK"/>
    <property type="match status" value="1"/>
</dbReference>
<comment type="caution">
    <text evidence="2">The sequence shown here is derived from an EMBL/GenBank/DDBJ whole genome shotgun (WGS) entry which is preliminary data.</text>
</comment>
<dbReference type="Gene3D" id="3.90.1200.10">
    <property type="match status" value="1"/>
</dbReference>
<dbReference type="InterPro" id="IPR015897">
    <property type="entry name" value="CHK_kinase-like"/>
</dbReference>
<protein>
    <submittedName>
        <fullName evidence="2">Phosphotransferase family protein</fullName>
    </submittedName>
</protein>
<dbReference type="InterPro" id="IPR011009">
    <property type="entry name" value="Kinase-like_dom_sf"/>
</dbReference>
<evidence type="ECO:0000313" key="2">
    <source>
        <dbReference type="EMBL" id="MFC5065200.1"/>
    </source>
</evidence>
<dbReference type="Proteomes" id="UP001595947">
    <property type="component" value="Unassembled WGS sequence"/>
</dbReference>
<gene>
    <name evidence="2" type="ORF">ACFPBZ_23495</name>
</gene>
<dbReference type="PANTHER" id="PTHR11012">
    <property type="entry name" value="PROTEIN KINASE-LIKE DOMAIN-CONTAINING"/>
    <property type="match status" value="1"/>
</dbReference>
<organism evidence="2 3">
    <name type="scientific">Actinomycetospora atypica</name>
    <dbReference type="NCBI Taxonomy" id="1290095"/>
    <lineage>
        <taxon>Bacteria</taxon>
        <taxon>Bacillati</taxon>
        <taxon>Actinomycetota</taxon>
        <taxon>Actinomycetes</taxon>
        <taxon>Pseudonocardiales</taxon>
        <taxon>Pseudonocardiaceae</taxon>
        <taxon>Actinomycetospora</taxon>
    </lineage>
</organism>
<accession>A0ABV9YUX7</accession>
<evidence type="ECO:0000259" key="1">
    <source>
        <dbReference type="SMART" id="SM00587"/>
    </source>
</evidence>
<sequence length="367" mass="39736">MSLTASVPLLHETTEIDADWVGAVLADAFPGVEVRGVTCRPIGAGNVSDTVHVGIDYATRPPGAPDAVVAKFRPRSPEVHQHGLGSGAYHREIGGYRAITERAACRIPHLFHVAGDETNINLVVEDLTAATPGNQVAGCGPAEAAAVLTQLARLHGTFSPVDPATAPAWPIRMAEAADYWTPMVRTGSATALTRYRDRLSADDLEIVAAASELAHEWHLLPQTRLTLTHGDPRVDNVLFEQADGAVRAVLIDWQVTGLRNPMYDVGYFLSGSLTVADRREHEDRLLRHYLAEYAVVDPGYPVEEAVEDYRTQVMSGLMITTAAIAVLPDVEQVNTLILALLERNCAAVADRGAVEAVRARRVPEQRR</sequence>
<dbReference type="EMBL" id="JBHSIV010000032">
    <property type="protein sequence ID" value="MFC5065200.1"/>
    <property type="molecule type" value="Genomic_DNA"/>
</dbReference>
<proteinExistence type="predicted"/>
<keyword evidence="3" id="KW-1185">Reference proteome</keyword>